<evidence type="ECO:0000259" key="7">
    <source>
        <dbReference type="SMART" id="SM00839"/>
    </source>
</evidence>
<dbReference type="AlphaFoldDB" id="A0A934K4X2"/>
<evidence type="ECO:0000256" key="1">
    <source>
        <dbReference type="ARBA" id="ARBA00006382"/>
    </source>
</evidence>
<name>A0A934K4X2_9BACT</name>
<dbReference type="PANTHER" id="PTHR11606">
    <property type="entry name" value="GLUTAMATE DEHYDROGENASE"/>
    <property type="match status" value="1"/>
</dbReference>
<evidence type="ECO:0000256" key="6">
    <source>
        <dbReference type="RuleBase" id="RU004417"/>
    </source>
</evidence>
<dbReference type="SUPFAM" id="SSF53223">
    <property type="entry name" value="Aminoacid dehydrogenase-like, N-terminal domain"/>
    <property type="match status" value="1"/>
</dbReference>
<dbReference type="RefSeq" id="WP_338202126.1">
    <property type="nucleotide sequence ID" value="NZ_JAEKNR010000133.1"/>
</dbReference>
<dbReference type="PRINTS" id="PR00082">
    <property type="entry name" value="GLFDHDRGNASE"/>
</dbReference>
<dbReference type="Pfam" id="PF02812">
    <property type="entry name" value="ELFV_dehydrog_N"/>
    <property type="match status" value="1"/>
</dbReference>
<sequence length="415" mass="43825">MAQASGPHRKLSALPGPGALPEPYLRLRWKDPVTGADGYAVIDRLVHEFAGGGIRMRRGVTMEEVERLARTMTLKKGAAMTPGGGAKGGIDFDPEDPRAEEVLRRFLQAMSPLLATCWSTAEDLGVSQELLNRLFGELGLGMSIQPSLDRSGDPEAGARRMSAAMAIDVEGIPLGDCVGGFGVAAAAAAAIRHLGLEAESTVVVQGFGSIGGSAARYLARAGRRVVAVADRSGLVHAPGGVDVEALLAARTLHGDIDRRRLPAGHQQLSGEAWLELGADVLVPAAVSDVIDERNYRQVRAALIVEGANIPITETARRLLHARGVPLVPDFVANAGTMAWFNWTAMGQLEADADQAFVKVGELMDRNVPAVFRLADELGVTPHEAAVVLAERNVAEMLQRYGGAVPGKLALGRVRG</sequence>
<feature type="active site" description="Proton donor" evidence="4">
    <location>
        <position position="87"/>
    </location>
</feature>
<dbReference type="SUPFAM" id="SSF51735">
    <property type="entry name" value="NAD(P)-binding Rossmann-fold domains"/>
    <property type="match status" value="1"/>
</dbReference>
<dbReference type="Pfam" id="PF00208">
    <property type="entry name" value="ELFV_dehydrog"/>
    <property type="match status" value="1"/>
</dbReference>
<protein>
    <recommendedName>
        <fullName evidence="3">Glutamate dehydrogenase</fullName>
    </recommendedName>
</protein>
<dbReference type="InterPro" id="IPR014362">
    <property type="entry name" value="Glu_DH"/>
</dbReference>
<dbReference type="InterPro" id="IPR036291">
    <property type="entry name" value="NAD(P)-bd_dom_sf"/>
</dbReference>
<feature type="domain" description="Glutamate/phenylalanine/leucine/valine/L-tryptophan dehydrogenase C-terminal" evidence="7">
    <location>
        <begin position="175"/>
        <end position="401"/>
    </location>
</feature>
<feature type="site" description="Important for catalysis" evidence="5">
    <location>
        <position position="123"/>
    </location>
</feature>
<dbReference type="PANTHER" id="PTHR11606:SF13">
    <property type="entry name" value="GLUTAMATE DEHYDROGENASE 1, MITOCHONDRIAL"/>
    <property type="match status" value="1"/>
</dbReference>
<dbReference type="InterPro" id="IPR006096">
    <property type="entry name" value="Glu/Leu/Phe/Val/Trp_DH_C"/>
</dbReference>
<dbReference type="InterPro" id="IPR006095">
    <property type="entry name" value="Glu/Leu/Phe/Val/Trp_DH"/>
</dbReference>
<dbReference type="InterPro" id="IPR006097">
    <property type="entry name" value="Glu/Leu/Phe/Val/Trp_DH_dimer"/>
</dbReference>
<dbReference type="Gene3D" id="3.40.50.10860">
    <property type="entry name" value="Leucine Dehydrogenase, chain A, domain 1"/>
    <property type="match status" value="1"/>
</dbReference>
<accession>A0A934K4X2</accession>
<dbReference type="PIRSF" id="PIRSF000185">
    <property type="entry name" value="Glu_DH"/>
    <property type="match status" value="1"/>
</dbReference>
<dbReference type="SMART" id="SM00839">
    <property type="entry name" value="ELFV_dehydrog"/>
    <property type="match status" value="1"/>
</dbReference>
<keyword evidence="2 3" id="KW-0560">Oxidoreductase</keyword>
<gene>
    <name evidence="8" type="ORF">JF922_12585</name>
</gene>
<evidence type="ECO:0000256" key="3">
    <source>
        <dbReference type="PIRNR" id="PIRNR000185"/>
    </source>
</evidence>
<comment type="caution">
    <text evidence="8">The sequence shown here is derived from an EMBL/GenBank/DDBJ whole genome shotgun (WGS) entry which is preliminary data.</text>
</comment>
<dbReference type="EMBL" id="JAEKNR010000133">
    <property type="protein sequence ID" value="MBJ7598904.1"/>
    <property type="molecule type" value="Genomic_DNA"/>
</dbReference>
<comment type="similarity">
    <text evidence="1 3 6">Belongs to the Glu/Leu/Phe/Val dehydrogenases family.</text>
</comment>
<evidence type="ECO:0000313" key="8">
    <source>
        <dbReference type="EMBL" id="MBJ7598904.1"/>
    </source>
</evidence>
<dbReference type="Gene3D" id="3.40.50.720">
    <property type="entry name" value="NAD(P)-binding Rossmann-like Domain"/>
    <property type="match status" value="1"/>
</dbReference>
<evidence type="ECO:0000256" key="4">
    <source>
        <dbReference type="PIRSR" id="PIRSR000185-1"/>
    </source>
</evidence>
<organism evidence="8 9">
    <name type="scientific">Candidatus Nephthysia bennettiae</name>
    <dbReference type="NCBI Taxonomy" id="3127016"/>
    <lineage>
        <taxon>Bacteria</taxon>
        <taxon>Bacillati</taxon>
        <taxon>Candidatus Dormiibacterota</taxon>
        <taxon>Candidatus Dormibacteria</taxon>
        <taxon>Candidatus Dormibacterales</taxon>
        <taxon>Candidatus Dormibacteraceae</taxon>
        <taxon>Candidatus Nephthysia</taxon>
    </lineage>
</organism>
<evidence type="ECO:0000313" key="9">
    <source>
        <dbReference type="Proteomes" id="UP000612893"/>
    </source>
</evidence>
<proteinExistence type="inferred from homology"/>
<dbReference type="InterPro" id="IPR046346">
    <property type="entry name" value="Aminoacid_DH-like_N_sf"/>
</dbReference>
<evidence type="ECO:0000256" key="2">
    <source>
        <dbReference type="ARBA" id="ARBA00023002"/>
    </source>
</evidence>
<dbReference type="GO" id="GO:0016639">
    <property type="term" value="F:oxidoreductase activity, acting on the CH-NH2 group of donors, NAD or NADP as acceptor"/>
    <property type="evidence" value="ECO:0007669"/>
    <property type="project" value="UniProtKB-ARBA"/>
</dbReference>
<reference evidence="8" key="1">
    <citation type="submission" date="2020-10" db="EMBL/GenBank/DDBJ databases">
        <title>Ca. Dormibacterota MAGs.</title>
        <authorList>
            <person name="Montgomery K."/>
        </authorList>
    </citation>
    <scope>NUCLEOTIDE SEQUENCE [LARGE SCALE GENOMIC DNA]</scope>
    <source>
        <strain evidence="8">SC8812_S17_10</strain>
    </source>
</reference>
<evidence type="ECO:0000256" key="5">
    <source>
        <dbReference type="PIRSR" id="PIRSR000185-3"/>
    </source>
</evidence>
<keyword evidence="9" id="KW-1185">Reference proteome</keyword>
<dbReference type="Proteomes" id="UP000612893">
    <property type="component" value="Unassembled WGS sequence"/>
</dbReference>